<evidence type="ECO:0000259" key="1">
    <source>
        <dbReference type="PROSITE" id="PS50943"/>
    </source>
</evidence>
<name>A0A0K2CP26_9CAUD</name>
<protein>
    <recommendedName>
        <fullName evidence="1">HTH cro/C1-type domain-containing protein</fullName>
    </recommendedName>
</protein>
<evidence type="ECO:0000313" key="3">
    <source>
        <dbReference type="Proteomes" id="UP000208104"/>
    </source>
</evidence>
<dbReference type="RefSeq" id="YP_009199226.1">
    <property type="nucleotide sequence ID" value="NC_028805.1"/>
</dbReference>
<dbReference type="GO" id="GO:0003677">
    <property type="term" value="F:DNA binding"/>
    <property type="evidence" value="ECO:0007669"/>
    <property type="project" value="InterPro"/>
</dbReference>
<feature type="domain" description="HTH cro/C1-type" evidence="1">
    <location>
        <begin position="42"/>
        <end position="84"/>
    </location>
</feature>
<dbReference type="Proteomes" id="UP000208104">
    <property type="component" value="Segment"/>
</dbReference>
<dbReference type="Gene3D" id="1.10.260.40">
    <property type="entry name" value="lambda repressor-like DNA-binding domains"/>
    <property type="match status" value="1"/>
</dbReference>
<dbReference type="InterPro" id="IPR001387">
    <property type="entry name" value="Cro/C1-type_HTH"/>
</dbReference>
<dbReference type="PROSITE" id="PS50943">
    <property type="entry name" value="HTH_CROC1"/>
    <property type="match status" value="1"/>
</dbReference>
<evidence type="ECO:0000313" key="2">
    <source>
        <dbReference type="EMBL" id="ALA07294.1"/>
    </source>
</evidence>
<dbReference type="GeneID" id="26626113"/>
<dbReference type="InterPro" id="IPR010982">
    <property type="entry name" value="Lambda_DNA-bd_dom_sf"/>
</dbReference>
<dbReference type="CDD" id="cd00093">
    <property type="entry name" value="HTH_XRE"/>
    <property type="match status" value="1"/>
</dbReference>
<dbReference type="EMBL" id="KT151955">
    <property type="protein sequence ID" value="ALA07294.1"/>
    <property type="molecule type" value="Genomic_DNA"/>
</dbReference>
<keyword evidence="3" id="KW-1185">Reference proteome</keyword>
<dbReference type="SUPFAM" id="SSF47413">
    <property type="entry name" value="lambda repressor-like DNA-binding domains"/>
    <property type="match status" value="1"/>
</dbReference>
<organism evidence="2 3">
    <name type="scientific">Brevibacillus phage Jenst</name>
    <dbReference type="NCBI Taxonomy" id="1691954"/>
    <lineage>
        <taxon>Viruses</taxon>
        <taxon>Duplodnaviria</taxon>
        <taxon>Heunggongvirae</taxon>
        <taxon>Uroviricota</taxon>
        <taxon>Caudoviricetes</taxon>
        <taxon>Jenstvirus</taxon>
        <taxon>Jenstvirus jenst</taxon>
    </lineage>
</organism>
<reference evidence="2 3" key="1">
    <citation type="journal article" date="2015" name="Genome Announc.">
        <title>Genome Sequences of Five Additional Brevibacillus laterosporus Bacteriophages.</title>
        <authorList>
            <person name="Merrill B.D."/>
            <person name="Berg J.A."/>
            <person name="Graves K.A."/>
            <person name="Ward A.T."/>
            <person name="Hilton J.A."/>
            <person name="Wake B.N."/>
            <person name="Grose J.H."/>
            <person name="Breakwell D.P."/>
            <person name="Burnett S.H."/>
        </authorList>
    </citation>
    <scope>NUCLEOTIDE SEQUENCE [LARGE SCALE GENOMIC DNA]</scope>
</reference>
<sequence length="96" mass="11044">MARLPLPYKTNNELTRFLMMEQARRVTNVYGSSRPSLLDLETELAEYCSVQPDTINLMRRNKTQPSLPTAIKVCEWLGVAVEDVFRLVPNPEYKGK</sequence>
<proteinExistence type="predicted"/>
<dbReference type="KEGG" id="vg:26626113"/>
<accession>A0A0K2CP26</accession>
<gene>
    <name evidence="2" type="ORF">JENST_165</name>
</gene>